<dbReference type="PANTHER" id="PTHR33991">
    <property type="entry name" value="DNA REPAIR PROTEIN RECO"/>
    <property type="match status" value="1"/>
</dbReference>
<reference evidence="9 10" key="1">
    <citation type="submission" date="2024-09" db="EMBL/GenBank/DDBJ databases">
        <title>Laminarin stimulates single cell rates of sulfate reduction while oxygen inhibits transcriptomic activity in coastal marine sediment.</title>
        <authorList>
            <person name="Lindsay M."/>
            <person name="Orcutt B."/>
            <person name="Emerson D."/>
            <person name="Stepanauskas R."/>
            <person name="D'Angelo T."/>
        </authorList>
    </citation>
    <scope>NUCLEOTIDE SEQUENCE [LARGE SCALE GENOMIC DNA]</scope>
    <source>
        <strain evidence="9">SAG AM-311-K15</strain>
    </source>
</reference>
<dbReference type="InterPro" id="IPR012340">
    <property type="entry name" value="NA-bd_OB-fold"/>
</dbReference>
<dbReference type="Gene3D" id="1.20.1440.120">
    <property type="entry name" value="Recombination protein O, C-terminal domain"/>
    <property type="match status" value="1"/>
</dbReference>
<comment type="caution">
    <text evidence="9">The sequence shown here is derived from an EMBL/GenBank/DDBJ whole genome shotgun (WGS) entry which is preliminary data.</text>
</comment>
<keyword evidence="3 7" id="KW-0227">DNA damage</keyword>
<evidence type="ECO:0000256" key="7">
    <source>
        <dbReference type="HAMAP-Rule" id="MF_00201"/>
    </source>
</evidence>
<evidence type="ECO:0000313" key="10">
    <source>
        <dbReference type="Proteomes" id="UP001594351"/>
    </source>
</evidence>
<dbReference type="InterPro" id="IPR037278">
    <property type="entry name" value="ARFGAP/RecO"/>
</dbReference>
<protein>
    <recommendedName>
        <fullName evidence="2 7">DNA repair protein RecO</fullName>
    </recommendedName>
    <alternativeName>
        <fullName evidence="6 7">Recombination protein O</fullName>
    </alternativeName>
</protein>
<evidence type="ECO:0000256" key="4">
    <source>
        <dbReference type="ARBA" id="ARBA00023172"/>
    </source>
</evidence>
<feature type="domain" description="DNA replication/recombination mediator RecO N-terminal" evidence="8">
    <location>
        <begin position="1"/>
        <end position="81"/>
    </location>
</feature>
<accession>A0ABV6Z5P7</accession>
<gene>
    <name evidence="7 9" type="primary">recO</name>
    <name evidence="9" type="ORF">ACFL27_26545</name>
</gene>
<dbReference type="SUPFAM" id="SSF57863">
    <property type="entry name" value="ArfGap/RecO-like zinc finger"/>
    <property type="match status" value="1"/>
</dbReference>
<keyword evidence="10" id="KW-1185">Reference proteome</keyword>
<dbReference type="Pfam" id="PF02565">
    <property type="entry name" value="RecO_C"/>
    <property type="match status" value="1"/>
</dbReference>
<evidence type="ECO:0000256" key="2">
    <source>
        <dbReference type="ARBA" id="ARBA00021310"/>
    </source>
</evidence>
<dbReference type="EMBL" id="JBHPBY010000594">
    <property type="protein sequence ID" value="MFC1853759.1"/>
    <property type="molecule type" value="Genomic_DNA"/>
</dbReference>
<name>A0ABV6Z5P7_UNCC1</name>
<sequence length="256" mass="29724">MSFRQTDAIVLRLFNYGEADRVAHFLTEDRGIVHGFVQGARRLKSRFGGRIDLLNHGLLFYFEKSDEHLVTIQNFDLFNSFRNIKAELTHSYRAMAIAELAYLMCQQMTPDRQLYKIFLAFLKALEAPGSDSHSLLVLFEMFAIHHEGYTPPLDSCRVCRAPPTYPLQWLRQQGTLMCQRCYKPGFGSAIEVSAEFPSLFKAMMSPDVKSLNRLTINPKLLPDMELFCFEYLRFHLDFQSRTENIFRFIMGSDLHI</sequence>
<comment type="function">
    <text evidence="7">Involved in DNA repair and RecF pathway recombination.</text>
</comment>
<organism evidence="9 10">
    <name type="scientific">candidate division CSSED10-310 bacterium</name>
    <dbReference type="NCBI Taxonomy" id="2855610"/>
    <lineage>
        <taxon>Bacteria</taxon>
        <taxon>Bacteria division CSSED10-310</taxon>
    </lineage>
</organism>
<dbReference type="InterPro" id="IPR003717">
    <property type="entry name" value="RecO"/>
</dbReference>
<evidence type="ECO:0000259" key="8">
    <source>
        <dbReference type="Pfam" id="PF11967"/>
    </source>
</evidence>
<dbReference type="NCBIfam" id="TIGR00613">
    <property type="entry name" value="reco"/>
    <property type="match status" value="1"/>
</dbReference>
<dbReference type="InterPro" id="IPR042242">
    <property type="entry name" value="RecO_C"/>
</dbReference>
<evidence type="ECO:0000256" key="6">
    <source>
        <dbReference type="ARBA" id="ARBA00033409"/>
    </source>
</evidence>
<dbReference type="Proteomes" id="UP001594351">
    <property type="component" value="Unassembled WGS sequence"/>
</dbReference>
<keyword evidence="4 7" id="KW-0233">DNA recombination</keyword>
<dbReference type="Pfam" id="PF11967">
    <property type="entry name" value="RecO_N"/>
    <property type="match status" value="1"/>
</dbReference>
<dbReference type="HAMAP" id="MF_00201">
    <property type="entry name" value="RecO"/>
    <property type="match status" value="1"/>
</dbReference>
<dbReference type="Gene3D" id="2.40.50.140">
    <property type="entry name" value="Nucleic acid-binding proteins"/>
    <property type="match status" value="1"/>
</dbReference>
<evidence type="ECO:0000313" key="9">
    <source>
        <dbReference type="EMBL" id="MFC1853759.1"/>
    </source>
</evidence>
<comment type="similarity">
    <text evidence="1 7">Belongs to the RecO family.</text>
</comment>
<dbReference type="SUPFAM" id="SSF50249">
    <property type="entry name" value="Nucleic acid-binding proteins"/>
    <property type="match status" value="1"/>
</dbReference>
<evidence type="ECO:0000256" key="5">
    <source>
        <dbReference type="ARBA" id="ARBA00023204"/>
    </source>
</evidence>
<keyword evidence="5 7" id="KW-0234">DNA repair</keyword>
<evidence type="ECO:0000256" key="1">
    <source>
        <dbReference type="ARBA" id="ARBA00007452"/>
    </source>
</evidence>
<dbReference type="PANTHER" id="PTHR33991:SF1">
    <property type="entry name" value="DNA REPAIR PROTEIN RECO"/>
    <property type="match status" value="1"/>
</dbReference>
<evidence type="ECO:0000256" key="3">
    <source>
        <dbReference type="ARBA" id="ARBA00022763"/>
    </source>
</evidence>
<proteinExistence type="inferred from homology"/>
<dbReference type="InterPro" id="IPR022572">
    <property type="entry name" value="DNA_rep/recomb_RecO_N"/>
</dbReference>